<gene>
    <name evidence="1" type="ORF">UFOPK2162_00530</name>
</gene>
<dbReference type="SUPFAM" id="SSF49313">
    <property type="entry name" value="Cadherin-like"/>
    <property type="match status" value="1"/>
</dbReference>
<organism evidence="1">
    <name type="scientific">freshwater metagenome</name>
    <dbReference type="NCBI Taxonomy" id="449393"/>
    <lineage>
        <taxon>unclassified sequences</taxon>
        <taxon>metagenomes</taxon>
        <taxon>ecological metagenomes</taxon>
    </lineage>
</organism>
<sequence length="567" mass="59185">MRAFILLLFTASLIGISAPQSSASGPPSAPGDNDCLVRNTPNIVESSPDCNGSITIPSEVTEIADSAFSNNTSLTSISIPNSVVRIGSNAFAGTGLTSISIPGSVTTIGDAAFQQIENLATVVIEEGIVSLPSQAFYNNFSRSIINVTLPNTLVSIGPAAFFGAGITAITIPNSVTTIGVGAFRESGLTSVTIPNSVTTIGAEAFFGNTALTFVRIGNSVTTIDDYAFSSNPALTTVFFGNEVASIGSNAFSDNSSLYFVSFSGNTAPTVGSNPFAFISTSETPTAYVSRSASGFGIDGSDWNGLRVSLGDAPAFTLSSSSEISTVNVAITGYTLTSTGETVDSFSISPTIPSGLSFDSSTGLLSGTPTTAAAATSYTIIATNSWGTASRTFTLTVNANTPTQSDSTLALVAAAKRDAERRIARADLLGKINDGRDLTADLFAKAEISGITPKNIGEFQSEIFSLSPLLRSDITQVLKVSRKYELVDVIASERVELIYSNSLVEIGLIPAESKYKATLTNAVKKQPPANRSSYKAIQEVITQEMNVIQARQDRLARIKAQIALRRSS</sequence>
<dbReference type="EMBL" id="CAEZVZ010000055">
    <property type="protein sequence ID" value="CAB4642112.1"/>
    <property type="molecule type" value="Genomic_DNA"/>
</dbReference>
<evidence type="ECO:0000313" key="1">
    <source>
        <dbReference type="EMBL" id="CAB4642112.1"/>
    </source>
</evidence>
<dbReference type="Pfam" id="PF13306">
    <property type="entry name" value="LRR_5"/>
    <property type="match status" value="1"/>
</dbReference>
<dbReference type="InterPro" id="IPR013783">
    <property type="entry name" value="Ig-like_fold"/>
</dbReference>
<dbReference type="InterPro" id="IPR015919">
    <property type="entry name" value="Cadherin-like_sf"/>
</dbReference>
<accession>A0A6J6JYH3</accession>
<dbReference type="SUPFAM" id="SSF52058">
    <property type="entry name" value="L domain-like"/>
    <property type="match status" value="1"/>
</dbReference>
<dbReference type="Gene3D" id="3.80.10.10">
    <property type="entry name" value="Ribonuclease Inhibitor"/>
    <property type="match status" value="2"/>
</dbReference>
<dbReference type="AlphaFoldDB" id="A0A6J6JYH3"/>
<protein>
    <submittedName>
        <fullName evidence="1">Unannotated protein</fullName>
    </submittedName>
</protein>
<dbReference type="Pfam" id="PF05345">
    <property type="entry name" value="He_PIG"/>
    <property type="match status" value="1"/>
</dbReference>
<proteinExistence type="predicted"/>
<dbReference type="Gene3D" id="2.60.40.10">
    <property type="entry name" value="Immunoglobulins"/>
    <property type="match status" value="1"/>
</dbReference>
<dbReference type="InterPro" id="IPR053139">
    <property type="entry name" value="Surface_bspA-like"/>
</dbReference>
<dbReference type="GO" id="GO:0005509">
    <property type="term" value="F:calcium ion binding"/>
    <property type="evidence" value="ECO:0007669"/>
    <property type="project" value="InterPro"/>
</dbReference>
<dbReference type="GO" id="GO:0016020">
    <property type="term" value="C:membrane"/>
    <property type="evidence" value="ECO:0007669"/>
    <property type="project" value="InterPro"/>
</dbReference>
<reference evidence="1" key="1">
    <citation type="submission" date="2020-05" db="EMBL/GenBank/DDBJ databases">
        <authorList>
            <person name="Chiriac C."/>
            <person name="Salcher M."/>
            <person name="Ghai R."/>
            <person name="Kavagutti S V."/>
        </authorList>
    </citation>
    <scope>NUCLEOTIDE SEQUENCE</scope>
</reference>
<dbReference type="InterPro" id="IPR026906">
    <property type="entry name" value="LRR_5"/>
</dbReference>
<dbReference type="InterPro" id="IPR032675">
    <property type="entry name" value="LRR_dom_sf"/>
</dbReference>
<dbReference type="PANTHER" id="PTHR45661:SF3">
    <property type="entry name" value="IG-LIKE DOMAIN-CONTAINING PROTEIN"/>
    <property type="match status" value="1"/>
</dbReference>
<name>A0A6J6JYH3_9ZZZZ</name>
<dbReference type="PANTHER" id="PTHR45661">
    <property type="entry name" value="SURFACE ANTIGEN"/>
    <property type="match status" value="1"/>
</dbReference>